<dbReference type="EMBL" id="CP012159">
    <property type="protein sequence ID" value="AKT42570.1"/>
    <property type="molecule type" value="Genomic_DNA"/>
</dbReference>
<evidence type="ECO:0000313" key="2">
    <source>
        <dbReference type="Proteomes" id="UP000067626"/>
    </source>
</evidence>
<proteinExistence type="predicted"/>
<reference evidence="1 2" key="1">
    <citation type="submission" date="2015-07" db="EMBL/GenBank/DDBJ databases">
        <title>Genome analysis of myxobacterium Chondromyces crocatus Cm c5 reveals a high potential for natural compound synthesis and the genetic basis for the loss of fruiting body formation.</title>
        <authorList>
            <person name="Zaburannyi N."/>
            <person name="Bunk B."/>
            <person name="Maier J."/>
            <person name="Overmann J."/>
            <person name="Mueller R."/>
        </authorList>
    </citation>
    <scope>NUCLEOTIDE SEQUENCE [LARGE SCALE GENOMIC DNA]</scope>
    <source>
        <strain evidence="1 2">Cm c5</strain>
    </source>
</reference>
<dbReference type="PROSITE" id="PS51257">
    <property type="entry name" value="PROKAR_LIPOPROTEIN"/>
    <property type="match status" value="1"/>
</dbReference>
<sequence>MNRKFVGMGCSIVVACIPVAGTGCGSDDVTERVMFAESLDAFALLGIEKRVSGPPAAATGASTVSIAVVDGEMYEGPAGETQFVTSAVVGYEENGRTYWNYGRLDPASLVDPSIQWNLPVLADEHTWGGAPVSGRAWGMPAANTMSDGTAFDSYQGWPTVLSFNRWPMSHIRRDNNLLVYVTVAGSKNGLGGTPRTDLVAARSLSGGESFSNPHILTPPPLPHNHRWQIDYPTAAAVGEMFHLKYSFVSLWRQTRIINNVSAETPTWQLSLTDVRFLNPVFQIDKGPVEVPIPPTAGQAKVVARRHFPIENPSNHETDVYILYPTYDDAQATCPSGGTVSVEWKLISSSSDSDFTVWTPAETVASASTWVNCVGASRGTSGTPWNKQLVRPDLGIDHINGTLYAAIGFNETPTSFARVRVYKKIAGLSWQLMFEPSSVDAASGLPVHDQWSPALAVARYHDQPTARVGLTWYTTQDWSNNSMNFEDVHRFGTMSFDGGATWHSPTGGQISGFRSIVGYSMGHYQGLAAYPHNPYIFVTGWTDQRSLLNEPPVVHAASFWP</sequence>
<dbReference type="Proteomes" id="UP000067626">
    <property type="component" value="Chromosome"/>
</dbReference>
<gene>
    <name evidence="1" type="ORF">CMC5_067970</name>
</gene>
<name>A0A0K1ENU9_CHOCO</name>
<dbReference type="KEGG" id="ccro:CMC5_067970"/>
<protein>
    <submittedName>
        <fullName evidence="1">Uncharacterized protein</fullName>
    </submittedName>
</protein>
<keyword evidence="2" id="KW-1185">Reference proteome</keyword>
<organism evidence="1 2">
    <name type="scientific">Chondromyces crocatus</name>
    <dbReference type="NCBI Taxonomy" id="52"/>
    <lineage>
        <taxon>Bacteria</taxon>
        <taxon>Pseudomonadati</taxon>
        <taxon>Myxococcota</taxon>
        <taxon>Polyangia</taxon>
        <taxon>Polyangiales</taxon>
        <taxon>Polyangiaceae</taxon>
        <taxon>Chondromyces</taxon>
    </lineage>
</organism>
<dbReference type="AlphaFoldDB" id="A0A0K1ENU9"/>
<accession>A0A0K1ENU9</accession>
<evidence type="ECO:0000313" key="1">
    <source>
        <dbReference type="EMBL" id="AKT42570.1"/>
    </source>
</evidence>